<dbReference type="PANTHER" id="PTHR30290:SF9">
    <property type="entry name" value="OLIGOPEPTIDE-BINDING PROTEIN APPA"/>
    <property type="match status" value="1"/>
</dbReference>
<protein>
    <submittedName>
        <fullName evidence="6">Extracellular solute-binding protein, family 5</fullName>
    </submittedName>
</protein>
<keyword evidence="4" id="KW-1133">Transmembrane helix</keyword>
<evidence type="ECO:0000256" key="1">
    <source>
        <dbReference type="ARBA" id="ARBA00005695"/>
    </source>
</evidence>
<dbReference type="Proteomes" id="UP000006903">
    <property type="component" value="Chromosome"/>
</dbReference>
<dbReference type="GO" id="GO:1904680">
    <property type="term" value="F:peptide transmembrane transporter activity"/>
    <property type="evidence" value="ECO:0007669"/>
    <property type="project" value="TreeGrafter"/>
</dbReference>
<feature type="transmembrane region" description="Helical" evidence="4">
    <location>
        <begin position="6"/>
        <end position="25"/>
    </location>
</feature>
<dbReference type="GeneID" id="7171526"/>
<dbReference type="EMBL" id="CP001140">
    <property type="protein sequence ID" value="ACL10557.1"/>
    <property type="molecule type" value="Genomic_DNA"/>
</dbReference>
<evidence type="ECO:0000256" key="2">
    <source>
        <dbReference type="ARBA" id="ARBA00022448"/>
    </source>
</evidence>
<accession>B8D310</accession>
<dbReference type="PIRSF" id="PIRSF002741">
    <property type="entry name" value="MppA"/>
    <property type="match status" value="1"/>
</dbReference>
<name>B8D310_DESA1</name>
<dbReference type="KEGG" id="dka:DKAM_0231"/>
<dbReference type="AlphaFoldDB" id="B8D310"/>
<evidence type="ECO:0000313" key="7">
    <source>
        <dbReference type="Proteomes" id="UP000006903"/>
    </source>
</evidence>
<dbReference type="GO" id="GO:0015833">
    <property type="term" value="P:peptide transport"/>
    <property type="evidence" value="ECO:0007669"/>
    <property type="project" value="TreeGrafter"/>
</dbReference>
<dbReference type="InterPro" id="IPR000914">
    <property type="entry name" value="SBP_5_dom"/>
</dbReference>
<evidence type="ECO:0000256" key="3">
    <source>
        <dbReference type="ARBA" id="ARBA00022729"/>
    </source>
</evidence>
<dbReference type="CDD" id="cd08512">
    <property type="entry name" value="PBP2_NikA_DppA_OppA_like_7"/>
    <property type="match status" value="1"/>
</dbReference>
<dbReference type="RefSeq" id="WP_012607899.1">
    <property type="nucleotide sequence ID" value="NC_011766.1"/>
</dbReference>
<dbReference type="eggNOG" id="arCOG01534">
    <property type="taxonomic scope" value="Archaea"/>
</dbReference>
<reference evidence="6 7" key="1">
    <citation type="journal article" date="2009" name="J. Bacteriol.">
        <title>Complete genome sequence of the anaerobic, protein-degrading hyperthermophilic crenarchaeon Desulfurococcus kamchatkensis.</title>
        <authorList>
            <person name="Ravin N.V."/>
            <person name="Mardanov A.V."/>
            <person name="Beletsky A.V."/>
            <person name="Kublanov I.V."/>
            <person name="Kolganova T.V."/>
            <person name="Lebedinsky A.V."/>
            <person name="Chernyh N.A."/>
            <person name="Bonch-Osmolovskaya E.A."/>
            <person name="Skryabin K.G."/>
        </authorList>
    </citation>
    <scope>NUCLEOTIDE SEQUENCE [LARGE SCALE GENOMIC DNA]</scope>
    <source>
        <strain evidence="7">DSM 18924 / JCM 16383 / VKM B-2413 / 1221n</strain>
    </source>
</reference>
<evidence type="ECO:0000313" key="6">
    <source>
        <dbReference type="EMBL" id="ACL10557.1"/>
    </source>
</evidence>
<sequence>MRGRLVLVIAILVIVVAAALLYIVLSPRESIPRRIVVYAYNDKISGIDPSIEDDTGLVILGSVYEPLLYYNPLKNEFKPALAVNWSSNEDGTEWVFHLRQGVKFHDGTPFNATAVKISVERARDIYRETGRGLGYIWDAVEEVQVLDEYTVKFKLSYPQRLDMIAAASYAAYIFSPSVLEKSSASSYMDEALEKWFNNGNDGGSGPYMIVSYRPDAEVRLKKFDEWWGWSIVNNPDAPDEIIIKILTEPQSQYNGLIAGEIDIASSVPRDNIGDLVNRGFKVFNLTTYHNYIMFFNTKRYPTNITEFRKAVLYMINLDEAMQLAMKGYALKGSGIIPHSFPGHIDNLVYDYNMEEALRYLNQSGVTTPVTIEILYQVDYEELKIFAEYLQSRLREIGVNLVLNPQPWSQLKDIAKGIWEHPETTPHIIIADWWPTIPSPYDYLYTMFHSESKEWNFAGYEDPEFDNLVDTAFEREGSNYTDAINLYREAQLKLYNEAIAVNLWDEVKPFIYSGKLEIPEEAMNPLYMYVVFFQYVKVKA</sequence>
<dbReference type="STRING" id="490899.DKAM_0231"/>
<keyword evidence="4" id="KW-0472">Membrane</keyword>
<keyword evidence="3" id="KW-0732">Signal</keyword>
<organism evidence="6 7">
    <name type="scientific">Desulfurococcus amylolyticus (strain DSM 18924 / JCM 16383 / VKM B-2413 / 1221n)</name>
    <name type="common">Desulfurococcus kamchatkensis</name>
    <dbReference type="NCBI Taxonomy" id="490899"/>
    <lineage>
        <taxon>Archaea</taxon>
        <taxon>Thermoproteota</taxon>
        <taxon>Thermoprotei</taxon>
        <taxon>Desulfurococcales</taxon>
        <taxon>Desulfurococcaceae</taxon>
        <taxon>Desulfurococcus</taxon>
    </lineage>
</organism>
<feature type="domain" description="Solute-binding protein family 5" evidence="5">
    <location>
        <begin position="76"/>
        <end position="452"/>
    </location>
</feature>
<dbReference type="Gene3D" id="3.40.190.10">
    <property type="entry name" value="Periplasmic binding protein-like II"/>
    <property type="match status" value="1"/>
</dbReference>
<dbReference type="SUPFAM" id="SSF53850">
    <property type="entry name" value="Periplasmic binding protein-like II"/>
    <property type="match status" value="1"/>
</dbReference>
<evidence type="ECO:0000259" key="5">
    <source>
        <dbReference type="Pfam" id="PF00496"/>
    </source>
</evidence>
<keyword evidence="4" id="KW-0812">Transmembrane</keyword>
<dbReference type="InterPro" id="IPR030678">
    <property type="entry name" value="Peptide/Ni-bd"/>
</dbReference>
<proteinExistence type="inferred from homology"/>
<gene>
    <name evidence="6" type="ordered locus">DKAM_0231</name>
</gene>
<dbReference type="HOGENOM" id="CLU_017028_7_2_2"/>
<dbReference type="GO" id="GO:0042597">
    <property type="term" value="C:periplasmic space"/>
    <property type="evidence" value="ECO:0007669"/>
    <property type="project" value="UniProtKB-ARBA"/>
</dbReference>
<dbReference type="Pfam" id="PF00496">
    <property type="entry name" value="SBP_bac_5"/>
    <property type="match status" value="1"/>
</dbReference>
<evidence type="ECO:0000256" key="4">
    <source>
        <dbReference type="SAM" id="Phobius"/>
    </source>
</evidence>
<dbReference type="GO" id="GO:0043190">
    <property type="term" value="C:ATP-binding cassette (ABC) transporter complex"/>
    <property type="evidence" value="ECO:0007669"/>
    <property type="project" value="InterPro"/>
</dbReference>
<comment type="similarity">
    <text evidence="1">Belongs to the bacterial solute-binding protein 5 family.</text>
</comment>
<keyword evidence="2" id="KW-0813">Transport</keyword>
<dbReference type="Gene3D" id="3.10.105.10">
    <property type="entry name" value="Dipeptide-binding Protein, Domain 3"/>
    <property type="match status" value="1"/>
</dbReference>
<dbReference type="InterPro" id="IPR039424">
    <property type="entry name" value="SBP_5"/>
</dbReference>
<dbReference type="PANTHER" id="PTHR30290">
    <property type="entry name" value="PERIPLASMIC BINDING COMPONENT OF ABC TRANSPORTER"/>
    <property type="match status" value="1"/>
</dbReference>